<evidence type="ECO:0000256" key="14">
    <source>
        <dbReference type="ARBA" id="ARBA00048321"/>
    </source>
</evidence>
<keyword evidence="8 15" id="KW-0479">Metal-binding</keyword>
<evidence type="ECO:0000313" key="17">
    <source>
        <dbReference type="EMBL" id="MDN3566874.1"/>
    </source>
</evidence>
<keyword evidence="18" id="KW-1185">Reference proteome</keyword>
<dbReference type="InterPro" id="IPR023404">
    <property type="entry name" value="rSAM_horseshoe"/>
</dbReference>
<dbReference type="SMART" id="SM00729">
    <property type="entry name" value="Elp3"/>
    <property type="match status" value="1"/>
</dbReference>
<evidence type="ECO:0000313" key="18">
    <source>
        <dbReference type="Proteomes" id="UP001529369"/>
    </source>
</evidence>
<dbReference type="SFLD" id="SFLDG01065">
    <property type="entry name" value="anaerobic_coproporphyrinogen-I"/>
    <property type="match status" value="1"/>
</dbReference>
<evidence type="ECO:0000256" key="13">
    <source>
        <dbReference type="ARBA" id="ARBA00024295"/>
    </source>
</evidence>
<dbReference type="Pfam" id="PF04055">
    <property type="entry name" value="Radical_SAM"/>
    <property type="match status" value="1"/>
</dbReference>
<comment type="function">
    <text evidence="13">Involved in the heme biosynthesis. Catalyzes the anaerobic oxidative decarboxylation of propionate groups of rings A and B of coproporphyrinogen III to yield the vinyl groups in protoporphyrinogen IX.</text>
</comment>
<keyword evidence="5 15" id="KW-0004">4Fe-4S</keyword>
<comment type="similarity">
    <text evidence="3 15">Belongs to the anaerobic coproporphyrinogen-III oxidase family.</text>
</comment>
<sequence>MSATTIPASYGLANLPRYTSYPTAPHFGALEEAEYRGWLAGIAPDDRLSLYVHIPFCQALCWYCGCHTAVTRNAGRIARYGAALRQEAALLAGALPPHAGVAALHLGGGTPSTLGAAGLRALFAALRASFGFRPGAEIAVELDPRLLDAAIVEALAEAGVTRVSLGVQDIAAAVQQRIGRPQPEDCVAAAVGLLRGAGIRAINLDLMYGLPGQTRAHVAASARFATALRADRIAVFGYAHVPWMKPQQAAIKVAELPGAQERLRQAETAEETLAADGYQAIGLDHYARPEDPLAVAARAGTLRRNFQGYTTDDAPVLLGLGASAIGAVTTATRAGYAQNEPDERRYVAAVERGELPVRRGRLLTEEDRLRRRCIEQVMCGFALDLEALPPPLLAAAQPALERLAADGVVRLEPGRLQVTRAGERHARHVAACFDAYLGQGSGRHSLAV</sequence>
<evidence type="ECO:0000256" key="15">
    <source>
        <dbReference type="PIRNR" id="PIRNR000167"/>
    </source>
</evidence>
<dbReference type="InterPro" id="IPR058240">
    <property type="entry name" value="rSAM_sf"/>
</dbReference>
<dbReference type="EMBL" id="JAUFPN010000183">
    <property type="protein sequence ID" value="MDN3566874.1"/>
    <property type="molecule type" value="Genomic_DNA"/>
</dbReference>
<evidence type="ECO:0000256" key="4">
    <source>
        <dbReference type="ARBA" id="ARBA00011245"/>
    </source>
</evidence>
<reference evidence="18" key="1">
    <citation type="journal article" date="2019" name="Int. J. Syst. Evol. Microbiol.">
        <title>The Global Catalogue of Microorganisms (GCM) 10K type strain sequencing project: providing services to taxonomists for standard genome sequencing and annotation.</title>
        <authorList>
            <consortium name="The Broad Institute Genomics Platform"/>
            <consortium name="The Broad Institute Genome Sequencing Center for Infectious Disease"/>
            <person name="Wu L."/>
            <person name="Ma J."/>
        </authorList>
    </citation>
    <scope>NUCLEOTIDE SEQUENCE [LARGE SCALE GENOMIC DNA]</scope>
    <source>
        <strain evidence="18">CECT 7131</strain>
    </source>
</reference>
<evidence type="ECO:0000256" key="12">
    <source>
        <dbReference type="ARBA" id="ARBA00023244"/>
    </source>
</evidence>
<dbReference type="RefSeq" id="WP_290318832.1">
    <property type="nucleotide sequence ID" value="NZ_JAUFPN010000183.1"/>
</dbReference>
<dbReference type="EC" id="1.3.98.3" evidence="15"/>
<evidence type="ECO:0000256" key="8">
    <source>
        <dbReference type="ARBA" id="ARBA00022723"/>
    </source>
</evidence>
<dbReference type="Pfam" id="PF06969">
    <property type="entry name" value="HemN_C"/>
    <property type="match status" value="1"/>
</dbReference>
<dbReference type="PROSITE" id="PS51918">
    <property type="entry name" value="RADICAL_SAM"/>
    <property type="match status" value="1"/>
</dbReference>
<dbReference type="NCBIfam" id="TIGR00538">
    <property type="entry name" value="hemN"/>
    <property type="match status" value="1"/>
</dbReference>
<keyword evidence="10 15" id="KW-0408">Iron</keyword>
<feature type="domain" description="Radical SAM core" evidence="16">
    <location>
        <begin position="42"/>
        <end position="276"/>
    </location>
</feature>
<evidence type="ECO:0000259" key="16">
    <source>
        <dbReference type="PROSITE" id="PS51918"/>
    </source>
</evidence>
<evidence type="ECO:0000256" key="2">
    <source>
        <dbReference type="ARBA" id="ARBA00004785"/>
    </source>
</evidence>
<keyword evidence="7 15" id="KW-0949">S-adenosyl-L-methionine</keyword>
<keyword evidence="11 15" id="KW-0411">Iron-sulfur</keyword>
<comment type="catalytic activity">
    <reaction evidence="14 15">
        <text>coproporphyrinogen III + 2 S-adenosyl-L-methionine = protoporphyrinogen IX + 2 5'-deoxyadenosine + 2 L-methionine + 2 CO2</text>
        <dbReference type="Rhea" id="RHEA:15425"/>
        <dbReference type="ChEBI" id="CHEBI:16526"/>
        <dbReference type="ChEBI" id="CHEBI:17319"/>
        <dbReference type="ChEBI" id="CHEBI:57307"/>
        <dbReference type="ChEBI" id="CHEBI:57309"/>
        <dbReference type="ChEBI" id="CHEBI:57844"/>
        <dbReference type="ChEBI" id="CHEBI:59789"/>
        <dbReference type="EC" id="1.3.98.3"/>
    </reaction>
</comment>
<comment type="caution">
    <text evidence="17">The sequence shown here is derived from an EMBL/GenBank/DDBJ whole genome shotgun (WGS) entry which is preliminary data.</text>
</comment>
<evidence type="ECO:0000256" key="11">
    <source>
        <dbReference type="ARBA" id="ARBA00023014"/>
    </source>
</evidence>
<evidence type="ECO:0000256" key="10">
    <source>
        <dbReference type="ARBA" id="ARBA00023004"/>
    </source>
</evidence>
<proteinExistence type="inferred from homology"/>
<dbReference type="PANTHER" id="PTHR13932:SF6">
    <property type="entry name" value="OXYGEN-INDEPENDENT COPROPORPHYRINOGEN III OXIDASE"/>
    <property type="match status" value="1"/>
</dbReference>
<organism evidence="17 18">
    <name type="scientific">Paeniroseomonas aquatica</name>
    <dbReference type="NCBI Taxonomy" id="373043"/>
    <lineage>
        <taxon>Bacteria</taxon>
        <taxon>Pseudomonadati</taxon>
        <taxon>Pseudomonadota</taxon>
        <taxon>Alphaproteobacteria</taxon>
        <taxon>Acetobacterales</taxon>
        <taxon>Acetobacteraceae</taxon>
        <taxon>Paeniroseomonas</taxon>
    </lineage>
</organism>
<protein>
    <recommendedName>
        <fullName evidence="15">Coproporphyrinogen-III oxidase</fullName>
        <ecNumber evidence="15">1.3.98.3</ecNumber>
    </recommendedName>
</protein>
<dbReference type="InterPro" id="IPR010723">
    <property type="entry name" value="HemN_C"/>
</dbReference>
<dbReference type="PIRSF" id="PIRSF000167">
    <property type="entry name" value="HemN"/>
    <property type="match status" value="1"/>
</dbReference>
<dbReference type="SFLD" id="SFLDS00029">
    <property type="entry name" value="Radical_SAM"/>
    <property type="match status" value="1"/>
</dbReference>
<dbReference type="InterPro" id="IPR006638">
    <property type="entry name" value="Elp3/MiaA/NifB-like_rSAM"/>
</dbReference>
<comment type="pathway">
    <text evidence="2 15">Porphyrin-containing compound metabolism; protoporphyrin-IX biosynthesis; protoporphyrinogen-IX from coproporphyrinogen-III (AdoMet route): step 1/1.</text>
</comment>
<accession>A0ABT8AAM8</accession>
<dbReference type="Gene3D" id="3.80.30.20">
    <property type="entry name" value="tm_1862 like domain"/>
    <property type="match status" value="1"/>
</dbReference>
<evidence type="ECO:0000256" key="3">
    <source>
        <dbReference type="ARBA" id="ARBA00005493"/>
    </source>
</evidence>
<dbReference type="PANTHER" id="PTHR13932">
    <property type="entry name" value="COPROPORPHYRINIGEN III OXIDASE"/>
    <property type="match status" value="1"/>
</dbReference>
<dbReference type="InterPro" id="IPR034505">
    <property type="entry name" value="Coproporphyrinogen-III_oxidase"/>
</dbReference>
<dbReference type="InterPro" id="IPR007197">
    <property type="entry name" value="rSAM"/>
</dbReference>
<keyword evidence="12 15" id="KW-0627">Porphyrin biosynthesis</keyword>
<keyword evidence="9 15" id="KW-0560">Oxidoreductase</keyword>
<dbReference type="Gene3D" id="1.10.10.920">
    <property type="match status" value="1"/>
</dbReference>
<comment type="subunit">
    <text evidence="4">Monomer.</text>
</comment>
<evidence type="ECO:0000256" key="7">
    <source>
        <dbReference type="ARBA" id="ARBA00022691"/>
    </source>
</evidence>
<evidence type="ECO:0000256" key="9">
    <source>
        <dbReference type="ARBA" id="ARBA00023002"/>
    </source>
</evidence>
<name>A0ABT8AAM8_9PROT</name>
<dbReference type="GO" id="GO:0051989">
    <property type="term" value="F:coproporphyrinogen dehydrogenase activity"/>
    <property type="evidence" value="ECO:0007669"/>
    <property type="project" value="UniProtKB-EC"/>
</dbReference>
<evidence type="ECO:0000256" key="5">
    <source>
        <dbReference type="ARBA" id="ARBA00022485"/>
    </source>
</evidence>
<comment type="subcellular location">
    <subcellularLocation>
        <location evidence="1 15">Cytoplasm</location>
    </subcellularLocation>
</comment>
<keyword evidence="6 15" id="KW-0963">Cytoplasm</keyword>
<dbReference type="InterPro" id="IPR004558">
    <property type="entry name" value="Coprogen_oxidase_HemN"/>
</dbReference>
<evidence type="ECO:0000256" key="1">
    <source>
        <dbReference type="ARBA" id="ARBA00004496"/>
    </source>
</evidence>
<gene>
    <name evidence="17" type="primary">hemN</name>
    <name evidence="17" type="ORF">QWZ14_21055</name>
</gene>
<dbReference type="SUPFAM" id="SSF102114">
    <property type="entry name" value="Radical SAM enzymes"/>
    <property type="match status" value="1"/>
</dbReference>
<dbReference type="Proteomes" id="UP001529369">
    <property type="component" value="Unassembled WGS sequence"/>
</dbReference>
<comment type="cofactor">
    <cofactor evidence="15">
        <name>[4Fe-4S] cluster</name>
        <dbReference type="ChEBI" id="CHEBI:49883"/>
    </cofactor>
    <text evidence="15">Binds 1 [4Fe-4S] cluster. The cluster is coordinated with 3 cysteines and an exchangeable S-adenosyl-L-methionine.</text>
</comment>
<evidence type="ECO:0000256" key="6">
    <source>
        <dbReference type="ARBA" id="ARBA00022490"/>
    </source>
</evidence>